<dbReference type="EMBL" id="SDGY01000001">
    <property type="protein sequence ID" value="TYC47629.1"/>
    <property type="molecule type" value="Genomic_DNA"/>
</dbReference>
<dbReference type="Gene3D" id="3.40.140.10">
    <property type="entry name" value="Cytidine Deaminase, domain 2"/>
    <property type="match status" value="1"/>
</dbReference>
<feature type="domain" description="CMP/dCMP-type deaminase" evidence="9">
    <location>
        <begin position="10"/>
        <end position="121"/>
    </location>
</feature>
<feature type="binding site" evidence="8">
    <location>
        <position position="61"/>
    </location>
    <ligand>
        <name>Zn(2+)</name>
        <dbReference type="ChEBI" id="CHEBI:29105"/>
        <note>catalytic</note>
    </ligand>
</feature>
<dbReference type="Proteomes" id="UP000442244">
    <property type="component" value="Unassembled WGS sequence"/>
</dbReference>
<evidence type="ECO:0000256" key="4">
    <source>
        <dbReference type="ARBA" id="ARBA00022723"/>
    </source>
</evidence>
<dbReference type="InterPro" id="IPR058535">
    <property type="entry name" value="MafB19-deam"/>
</dbReference>
<evidence type="ECO:0000256" key="5">
    <source>
        <dbReference type="ARBA" id="ARBA00022801"/>
    </source>
</evidence>
<comment type="similarity">
    <text evidence="1">Belongs to the cytidine and deoxycytidylate deaminase family. ADAT2 subfamily.</text>
</comment>
<evidence type="ECO:0000256" key="2">
    <source>
        <dbReference type="ARBA" id="ARBA00011738"/>
    </source>
</evidence>
<dbReference type="GO" id="GO:0052717">
    <property type="term" value="F:tRNA-specific adenosine-34 deaminase activity"/>
    <property type="evidence" value="ECO:0007669"/>
    <property type="project" value="UniProtKB-UniRule"/>
</dbReference>
<dbReference type="InterPro" id="IPR002125">
    <property type="entry name" value="CMP_dCMP_dom"/>
</dbReference>
<protein>
    <recommendedName>
        <fullName evidence="8">tRNA-specific adenosine deaminase</fullName>
        <ecNumber evidence="8">3.5.4.33</ecNumber>
    </recommendedName>
</protein>
<dbReference type="SUPFAM" id="SSF53927">
    <property type="entry name" value="Cytidine deaminase-like"/>
    <property type="match status" value="1"/>
</dbReference>
<keyword evidence="11" id="KW-1185">Reference proteome</keyword>
<dbReference type="AlphaFoldDB" id="A0A6P2CTY4"/>
<keyword evidence="4 8" id="KW-0479">Metal-binding</keyword>
<dbReference type="CDD" id="cd01285">
    <property type="entry name" value="nucleoside_deaminase"/>
    <property type="match status" value="1"/>
</dbReference>
<organism evidence="10 11">
    <name type="scientific">Leuconostoc litchii</name>
    <dbReference type="NCBI Taxonomy" id="1981069"/>
    <lineage>
        <taxon>Bacteria</taxon>
        <taxon>Bacillati</taxon>
        <taxon>Bacillota</taxon>
        <taxon>Bacilli</taxon>
        <taxon>Lactobacillales</taxon>
        <taxon>Lactobacillaceae</taxon>
        <taxon>Leuconostoc</taxon>
    </lineage>
</organism>
<dbReference type="InterPro" id="IPR016193">
    <property type="entry name" value="Cytidine_deaminase-like"/>
</dbReference>
<dbReference type="PANTHER" id="PTHR11079">
    <property type="entry name" value="CYTOSINE DEAMINASE FAMILY MEMBER"/>
    <property type="match status" value="1"/>
</dbReference>
<comment type="caution">
    <text evidence="10">The sequence shown here is derived from an EMBL/GenBank/DDBJ whole genome shotgun (WGS) entry which is preliminary data.</text>
</comment>
<dbReference type="RefSeq" id="WP_148605553.1">
    <property type="nucleotide sequence ID" value="NZ_SDGY01000001.1"/>
</dbReference>
<dbReference type="HAMAP" id="MF_00972">
    <property type="entry name" value="tRNA_aden_deaminase"/>
    <property type="match status" value="1"/>
</dbReference>
<evidence type="ECO:0000256" key="7">
    <source>
        <dbReference type="ARBA" id="ARBA00048045"/>
    </source>
</evidence>
<evidence type="ECO:0000313" key="11">
    <source>
        <dbReference type="Proteomes" id="UP000442244"/>
    </source>
</evidence>
<keyword evidence="3 8" id="KW-0819">tRNA processing</keyword>
<feature type="active site" description="Proton donor" evidence="8">
    <location>
        <position position="63"/>
    </location>
</feature>
<evidence type="ECO:0000256" key="1">
    <source>
        <dbReference type="ARBA" id="ARBA00010669"/>
    </source>
</evidence>
<dbReference type="GO" id="GO:0002100">
    <property type="term" value="P:tRNA wobble adenosine to inosine editing"/>
    <property type="evidence" value="ECO:0007669"/>
    <property type="project" value="UniProtKB-UniRule"/>
</dbReference>
<evidence type="ECO:0000313" key="10">
    <source>
        <dbReference type="EMBL" id="TYC47629.1"/>
    </source>
</evidence>
<evidence type="ECO:0000256" key="8">
    <source>
        <dbReference type="HAMAP-Rule" id="MF_00972"/>
    </source>
</evidence>
<name>A0A6P2CTY4_9LACO</name>
<accession>A0A6P2CTY4</accession>
<keyword evidence="5 8" id="KW-0378">Hydrolase</keyword>
<evidence type="ECO:0000259" key="9">
    <source>
        <dbReference type="PROSITE" id="PS51747"/>
    </source>
</evidence>
<dbReference type="PANTHER" id="PTHR11079:SF202">
    <property type="entry name" value="TRNA-SPECIFIC ADENOSINE DEAMINASE"/>
    <property type="match status" value="1"/>
</dbReference>
<dbReference type="PROSITE" id="PS51747">
    <property type="entry name" value="CYT_DCMP_DEAMINASES_2"/>
    <property type="match status" value="1"/>
</dbReference>
<proteinExistence type="inferred from homology"/>
<comment type="function">
    <text evidence="8">Catalyzes the deamination of adenosine to inosine at the wobble position 34 of tRNA(Arg2).</text>
</comment>
<gene>
    <name evidence="8" type="primary">tadA</name>
    <name evidence="10" type="ORF">ESZ47_05720</name>
</gene>
<dbReference type="PROSITE" id="PS00903">
    <property type="entry name" value="CYT_DCMP_DEAMINASES_1"/>
    <property type="match status" value="1"/>
</dbReference>
<reference evidence="10 11" key="1">
    <citation type="submission" date="2019-01" db="EMBL/GenBank/DDBJ databases">
        <title>Leuconostoc litchii sp. nov., a novel lactic acid bacterium isolated from lychee.</title>
        <authorList>
            <person name="Wang L.-T."/>
        </authorList>
    </citation>
    <scope>NUCLEOTIDE SEQUENCE [LARGE SCALE GENOMIC DNA]</scope>
    <source>
        <strain evidence="10 11">MB7</strain>
    </source>
</reference>
<evidence type="ECO:0000256" key="3">
    <source>
        <dbReference type="ARBA" id="ARBA00022694"/>
    </source>
</evidence>
<dbReference type="FunFam" id="3.40.140.10:FF:000005">
    <property type="entry name" value="tRNA-specific adenosine deaminase"/>
    <property type="match status" value="1"/>
</dbReference>
<dbReference type="OrthoDB" id="9802676at2"/>
<comment type="cofactor">
    <cofactor evidence="8">
        <name>Zn(2+)</name>
        <dbReference type="ChEBI" id="CHEBI:29105"/>
    </cofactor>
    <text evidence="8">Binds 1 zinc ion per subunit.</text>
</comment>
<dbReference type="GO" id="GO:0008270">
    <property type="term" value="F:zinc ion binding"/>
    <property type="evidence" value="ECO:0007669"/>
    <property type="project" value="UniProtKB-UniRule"/>
</dbReference>
<dbReference type="Pfam" id="PF14437">
    <property type="entry name" value="MafB19-deam"/>
    <property type="match status" value="1"/>
</dbReference>
<dbReference type="InterPro" id="IPR028883">
    <property type="entry name" value="tRNA_aden_deaminase"/>
</dbReference>
<keyword evidence="6 8" id="KW-0862">Zinc</keyword>
<comment type="subunit">
    <text evidence="2 8">Homodimer.</text>
</comment>
<dbReference type="InterPro" id="IPR016192">
    <property type="entry name" value="APOBEC/CMP_deaminase_Zn-bd"/>
</dbReference>
<feature type="binding site" evidence="8">
    <location>
        <position position="94"/>
    </location>
    <ligand>
        <name>Zn(2+)</name>
        <dbReference type="ChEBI" id="CHEBI:29105"/>
        <note>catalytic</note>
    </ligand>
</feature>
<comment type="catalytic activity">
    <reaction evidence="7 8">
        <text>adenosine(34) in tRNA + H2O + H(+) = inosine(34) in tRNA + NH4(+)</text>
        <dbReference type="Rhea" id="RHEA:43168"/>
        <dbReference type="Rhea" id="RHEA-COMP:10373"/>
        <dbReference type="Rhea" id="RHEA-COMP:10374"/>
        <dbReference type="ChEBI" id="CHEBI:15377"/>
        <dbReference type="ChEBI" id="CHEBI:15378"/>
        <dbReference type="ChEBI" id="CHEBI:28938"/>
        <dbReference type="ChEBI" id="CHEBI:74411"/>
        <dbReference type="ChEBI" id="CHEBI:82852"/>
        <dbReference type="EC" id="3.5.4.33"/>
    </reaction>
</comment>
<feature type="binding site" evidence="8">
    <location>
        <position position="91"/>
    </location>
    <ligand>
        <name>Zn(2+)</name>
        <dbReference type="ChEBI" id="CHEBI:29105"/>
        <note>catalytic</note>
    </ligand>
</feature>
<dbReference type="EC" id="3.5.4.33" evidence="8"/>
<sequence length="170" mass="19154">MAQGPTFSDEQVDYFMQESLNEAKSARDEGEVPIGAVIVYENQIIARAHNHREANQIATAHAELLAIESANSWLKSWRLEDTALFVTLEPCIMCAGAIINARIPVVYYGAEDSKGGATRSLYTLLEDKRLNHIVEVHDGIRSKEASELLQLFFSDIRAKRKIKKINNFYL</sequence>
<evidence type="ECO:0000256" key="6">
    <source>
        <dbReference type="ARBA" id="ARBA00022833"/>
    </source>
</evidence>
<dbReference type="NCBIfam" id="NF008113">
    <property type="entry name" value="PRK10860.1"/>
    <property type="match status" value="1"/>
</dbReference>